<dbReference type="RefSeq" id="WP_309797845.1">
    <property type="nucleotide sequence ID" value="NZ_BAAAHY010000005.1"/>
</dbReference>
<feature type="transmembrane region" description="Helical" evidence="1">
    <location>
        <begin position="502"/>
        <end position="522"/>
    </location>
</feature>
<keyword evidence="1" id="KW-0812">Transmembrane</keyword>
<feature type="transmembrane region" description="Helical" evidence="1">
    <location>
        <begin position="337"/>
        <end position="354"/>
    </location>
</feature>
<proteinExistence type="predicted"/>
<reference evidence="2 3" key="1">
    <citation type="submission" date="2023-07" db="EMBL/GenBank/DDBJ databases">
        <title>Sequencing the genomes of 1000 actinobacteria strains.</title>
        <authorList>
            <person name="Klenk H.-P."/>
        </authorList>
    </citation>
    <scope>NUCLEOTIDE SEQUENCE [LARGE SCALE GENOMIC DNA]</scope>
    <source>
        <strain evidence="2 3">DSM 14555</strain>
    </source>
</reference>
<keyword evidence="3" id="KW-1185">Reference proteome</keyword>
<evidence type="ECO:0008006" key="4">
    <source>
        <dbReference type="Google" id="ProtNLM"/>
    </source>
</evidence>
<feature type="transmembrane region" description="Helical" evidence="1">
    <location>
        <begin position="404"/>
        <end position="426"/>
    </location>
</feature>
<feature type="transmembrane region" description="Helical" evidence="1">
    <location>
        <begin position="202"/>
        <end position="224"/>
    </location>
</feature>
<protein>
    <recommendedName>
        <fullName evidence="4">ABC transporter permease</fullName>
    </recommendedName>
</protein>
<keyword evidence="1" id="KW-0472">Membrane</keyword>
<sequence length="531" mass="55317">MSLQHAAEQREELTASELRGYIRKAPLTRQTVGFYTIFSEIYVTVLGIAVLLASSFSLVAQIRGSYLEDSAKGGPNPLIQPLTPIVSVNIAWALLALVTLSAAVLLIARLGPAHLDPPRTQWLLPLPVSRGGLLRPMVLRWASLSAALGAVIGLFLAIVEPSELTPAKIADTVLSCIGLFLCGFAVAQAAQNFSGSRLLNRALTAALALLVLLGLLTALGLPVAGGWLLWLPTSWPIVAATGQLWPVVLLPVGVIAGIAVLPGLRRISSTSLREHSARSSLIQSSIQSMDASALSSSFAKENTGSRRSLSRRLLGSSPSAVVIRADALRYLRHPGRLFGLAVLAVIPAILHAFTGGQDAAVTLASLLICGLMASGSVANPLKLNAGNPILDRLLPIPAGTARRLHSAVPAALLLGWAVLAFGLLLVTGVGSLNFFLAGVIAGPALAGASLRGAYKKPVDWSRPAIATPFGALPPGVAAQFFAGPDVAAIILAPVLISLLAGAAPSILIPVQLGLSLLMFLILTRRREDKPE</sequence>
<gene>
    <name evidence="2" type="ORF">JOE69_001723</name>
</gene>
<accession>A0ABU1JBH3</accession>
<keyword evidence="1" id="KW-1133">Transmembrane helix</keyword>
<feature type="transmembrane region" description="Helical" evidence="1">
    <location>
        <begin position="244"/>
        <end position="264"/>
    </location>
</feature>
<comment type="caution">
    <text evidence="2">The sequence shown here is derived from an EMBL/GenBank/DDBJ whole genome shotgun (WGS) entry which is preliminary data.</text>
</comment>
<dbReference type="InterPro" id="IPR046264">
    <property type="entry name" value="DUF6297"/>
</dbReference>
<feature type="transmembrane region" description="Helical" evidence="1">
    <location>
        <begin position="475"/>
        <end position="496"/>
    </location>
</feature>
<feature type="transmembrane region" description="Helical" evidence="1">
    <location>
        <begin position="169"/>
        <end position="190"/>
    </location>
</feature>
<organism evidence="2 3">
    <name type="scientific">Arthrobacter russicus</name>
    <dbReference type="NCBI Taxonomy" id="172040"/>
    <lineage>
        <taxon>Bacteria</taxon>
        <taxon>Bacillati</taxon>
        <taxon>Actinomycetota</taxon>
        <taxon>Actinomycetes</taxon>
        <taxon>Micrococcales</taxon>
        <taxon>Micrococcaceae</taxon>
        <taxon>Arthrobacter</taxon>
    </lineage>
</organism>
<evidence type="ECO:0000313" key="3">
    <source>
        <dbReference type="Proteomes" id="UP001185069"/>
    </source>
</evidence>
<dbReference type="Proteomes" id="UP001185069">
    <property type="component" value="Unassembled WGS sequence"/>
</dbReference>
<feature type="transmembrane region" description="Helical" evidence="1">
    <location>
        <begin position="32"/>
        <end position="62"/>
    </location>
</feature>
<dbReference type="EMBL" id="JAVDQF010000001">
    <property type="protein sequence ID" value="MDR6269485.1"/>
    <property type="molecule type" value="Genomic_DNA"/>
</dbReference>
<feature type="transmembrane region" description="Helical" evidence="1">
    <location>
        <begin position="360"/>
        <end position="383"/>
    </location>
</feature>
<dbReference type="Pfam" id="PF19814">
    <property type="entry name" value="DUF6297"/>
    <property type="match status" value="1"/>
</dbReference>
<evidence type="ECO:0000256" key="1">
    <source>
        <dbReference type="SAM" id="Phobius"/>
    </source>
</evidence>
<name>A0ABU1JBH3_9MICC</name>
<feature type="transmembrane region" description="Helical" evidence="1">
    <location>
        <begin position="432"/>
        <end position="454"/>
    </location>
</feature>
<feature type="transmembrane region" description="Helical" evidence="1">
    <location>
        <begin position="138"/>
        <end position="157"/>
    </location>
</feature>
<feature type="transmembrane region" description="Helical" evidence="1">
    <location>
        <begin position="82"/>
        <end position="108"/>
    </location>
</feature>
<evidence type="ECO:0000313" key="2">
    <source>
        <dbReference type="EMBL" id="MDR6269485.1"/>
    </source>
</evidence>